<dbReference type="InterPro" id="IPR036188">
    <property type="entry name" value="FAD/NAD-bd_sf"/>
</dbReference>
<sequence>MKEHMEPVRIAIVGGGLSGTLTAINLLLAAREATVIYLLEKEAQKMSRGVAYSSSLPFQPLNVPAYRMSLFLDVPHDFVEWLQENQHRYPEQLPTAVTPHDFIPRNIFGDYVEHSLLAAEQHAQPGVQLVRVRDEAVALVPAGETGAFTVHLKNHAPLQAQKAVLAFGNLAPANLPIPTTSFYDSPFYKPSPWSAEVVNALPQDASLLLIGSSLTMVDLVGSLMARGHQGKIYVVSRHGMVPKAYLVGTKPYTLSHLPLNQHLSPLEALRYVRQEIQQAQLAGITWHSVLDVLRDHLPAVWQNFTLWEKKQFLRHVKPQWEVHRHRMPQTSHALLAQLQRQGQLEIIPADVLDMQTQGSKALVNIRKRKKGEKTTLEVDQVVNCTGPLCNYAKAKEPLIQQLLREGLIAPDPLRLGLSATPDGVLLNAQGEQTENLFTLGPPLKGILYETTALREIRQQAAALAGLLLFGETMLATV</sequence>
<dbReference type="RefSeq" id="WP_123132544.1">
    <property type="nucleotide sequence ID" value="NZ_RJJE01000009.1"/>
</dbReference>
<dbReference type="Gene3D" id="3.50.50.60">
    <property type="entry name" value="FAD/NAD(P)-binding domain"/>
    <property type="match status" value="1"/>
</dbReference>
<dbReference type="OrthoDB" id="6309046at2"/>
<accession>A0A3M9MXG8</accession>
<feature type="domain" description="FAD-dependent urate hydroxylase HpyO/Asp monooxygenase CreE-like FAD/NAD(P)-binding" evidence="1">
    <location>
        <begin position="11"/>
        <end position="169"/>
    </location>
</feature>
<comment type="caution">
    <text evidence="2">The sequence shown here is derived from an EMBL/GenBank/DDBJ whole genome shotgun (WGS) entry which is preliminary data.</text>
</comment>
<name>A0A3M9MXG8_9BACT</name>
<dbReference type="PANTHER" id="PTHR40254">
    <property type="entry name" value="BLR0577 PROTEIN"/>
    <property type="match status" value="1"/>
</dbReference>
<dbReference type="EMBL" id="RJJE01000009">
    <property type="protein sequence ID" value="RNI29458.1"/>
    <property type="molecule type" value="Genomic_DNA"/>
</dbReference>
<dbReference type="Pfam" id="PF13454">
    <property type="entry name" value="NAD_binding_9"/>
    <property type="match status" value="1"/>
</dbReference>
<dbReference type="AlphaFoldDB" id="A0A3M9MXG8"/>
<keyword evidence="3" id="KW-1185">Reference proteome</keyword>
<dbReference type="InterPro" id="IPR052189">
    <property type="entry name" value="L-asp_N-monooxygenase_NS-form"/>
</dbReference>
<proteinExistence type="predicted"/>
<evidence type="ECO:0000313" key="3">
    <source>
        <dbReference type="Proteomes" id="UP000271010"/>
    </source>
</evidence>
<dbReference type="Proteomes" id="UP000271010">
    <property type="component" value="Unassembled WGS sequence"/>
</dbReference>
<organism evidence="2 3">
    <name type="scientific">Rufibacter immobilis</name>
    <dbReference type="NCBI Taxonomy" id="1348778"/>
    <lineage>
        <taxon>Bacteria</taxon>
        <taxon>Pseudomonadati</taxon>
        <taxon>Bacteroidota</taxon>
        <taxon>Cytophagia</taxon>
        <taxon>Cytophagales</taxon>
        <taxon>Hymenobacteraceae</taxon>
        <taxon>Rufibacter</taxon>
    </lineage>
</organism>
<gene>
    <name evidence="2" type="ORF">EFA69_07820</name>
</gene>
<dbReference type="PANTHER" id="PTHR40254:SF1">
    <property type="entry name" value="BLR0577 PROTEIN"/>
    <property type="match status" value="1"/>
</dbReference>
<dbReference type="InterPro" id="IPR038732">
    <property type="entry name" value="HpyO/CreE_NAD-binding"/>
</dbReference>
<protein>
    <submittedName>
        <fullName evidence="2">Oxidoreductase</fullName>
    </submittedName>
</protein>
<dbReference type="SUPFAM" id="SSF51905">
    <property type="entry name" value="FAD/NAD(P)-binding domain"/>
    <property type="match status" value="1"/>
</dbReference>
<evidence type="ECO:0000313" key="2">
    <source>
        <dbReference type="EMBL" id="RNI29458.1"/>
    </source>
</evidence>
<reference evidence="2 3" key="1">
    <citation type="submission" date="2018-11" db="EMBL/GenBank/DDBJ databases">
        <title>Rufibacter latericius sp. nov., isolated from water in Baiyang Lake.</title>
        <authorList>
            <person name="Yang Y."/>
        </authorList>
    </citation>
    <scope>NUCLEOTIDE SEQUENCE [LARGE SCALE GENOMIC DNA]</scope>
    <source>
        <strain evidence="2 3">MCC P1</strain>
    </source>
</reference>
<evidence type="ECO:0000259" key="1">
    <source>
        <dbReference type="Pfam" id="PF13454"/>
    </source>
</evidence>